<dbReference type="EMBL" id="BARU01032594">
    <property type="protein sequence ID" value="GAH72863.1"/>
    <property type="molecule type" value="Genomic_DNA"/>
</dbReference>
<evidence type="ECO:0000313" key="3">
    <source>
        <dbReference type="EMBL" id="GAH72863.1"/>
    </source>
</evidence>
<protein>
    <recommendedName>
        <fullName evidence="2">Aerotolerance regulator N-terminal domain-containing protein</fullName>
    </recommendedName>
</protein>
<organism evidence="3">
    <name type="scientific">marine sediment metagenome</name>
    <dbReference type="NCBI Taxonomy" id="412755"/>
    <lineage>
        <taxon>unclassified sequences</taxon>
        <taxon>metagenomes</taxon>
        <taxon>ecological metagenomes</taxon>
    </lineage>
</organism>
<sequence>MRALSFYALGNAWLLSLLVPLVLFYFLKLKRTRLRIPSLALWRQVLADSRVNS</sequence>
<feature type="transmembrane region" description="Helical" evidence="1">
    <location>
        <begin position="6"/>
        <end position="27"/>
    </location>
</feature>
<evidence type="ECO:0000259" key="2">
    <source>
        <dbReference type="Pfam" id="PF07584"/>
    </source>
</evidence>
<keyword evidence="1" id="KW-0812">Transmembrane</keyword>
<dbReference type="Pfam" id="PF07584">
    <property type="entry name" value="BatA"/>
    <property type="match status" value="1"/>
</dbReference>
<feature type="domain" description="Aerotolerance regulator N-terminal" evidence="2">
    <location>
        <begin position="4"/>
        <end position="51"/>
    </location>
</feature>
<accession>X1JSS4</accession>
<feature type="non-terminal residue" evidence="3">
    <location>
        <position position="53"/>
    </location>
</feature>
<keyword evidence="1" id="KW-1133">Transmembrane helix</keyword>
<comment type="caution">
    <text evidence="3">The sequence shown here is derived from an EMBL/GenBank/DDBJ whole genome shotgun (WGS) entry which is preliminary data.</text>
</comment>
<keyword evidence="1" id="KW-0472">Membrane</keyword>
<gene>
    <name evidence="3" type="ORF">S03H2_51380</name>
</gene>
<proteinExistence type="predicted"/>
<dbReference type="AlphaFoldDB" id="X1JSS4"/>
<reference evidence="3" key="1">
    <citation type="journal article" date="2014" name="Front. Microbiol.">
        <title>High frequency of phylogenetically diverse reductive dehalogenase-homologous genes in deep subseafloor sedimentary metagenomes.</title>
        <authorList>
            <person name="Kawai M."/>
            <person name="Futagami T."/>
            <person name="Toyoda A."/>
            <person name="Takaki Y."/>
            <person name="Nishi S."/>
            <person name="Hori S."/>
            <person name="Arai W."/>
            <person name="Tsubouchi T."/>
            <person name="Morono Y."/>
            <person name="Uchiyama I."/>
            <person name="Ito T."/>
            <person name="Fujiyama A."/>
            <person name="Inagaki F."/>
            <person name="Takami H."/>
        </authorList>
    </citation>
    <scope>NUCLEOTIDE SEQUENCE</scope>
    <source>
        <strain evidence="3">Expedition CK06-06</strain>
    </source>
</reference>
<evidence type="ECO:0000256" key="1">
    <source>
        <dbReference type="SAM" id="Phobius"/>
    </source>
</evidence>
<name>X1JSS4_9ZZZZ</name>
<dbReference type="InterPro" id="IPR024163">
    <property type="entry name" value="Aerotolerance_reg_N"/>
</dbReference>